<dbReference type="InterPro" id="IPR044522">
    <property type="entry name" value="TSO1-like"/>
</dbReference>
<feature type="compositionally biased region" description="Basic and acidic residues" evidence="4">
    <location>
        <begin position="60"/>
        <end position="78"/>
    </location>
</feature>
<evidence type="ECO:0000256" key="1">
    <source>
        <dbReference type="ARBA" id="ARBA00004123"/>
    </source>
</evidence>
<name>A0AAV7FGK9_ARIFI</name>
<sequence length="1047" mass="114661">MDSPKTNEIGAKSPPLQESPFTSYVSTLSPINQTAVLRVGQRFPEINLTSPPPVFMSPRETTREAKDKKGSQDSHSSDPKFSSNFKDREKVKTTPVIPQSSGTQPKAHVITQSETNKNKSSAEVQSCSPSGCVDEYLIDLSEECVDSAGSPHFPSKKAHDLPQAIESGSNSSHNIMGKRVLSEKMPKDSTVGSSNLNLARETQNNESQVVEKAVNVKKIVAESGQVQIGSLERVADERLSEERSCLTSKDASGAMVVDSCTDCITDKEHDQEHAWAVTHQEHNISEDNTKLPTLSSDLREEGKKVDLELAGEDSFAGDWHDNSQMQPESYKIHLIDCVNNETVDSVSIGTVRNQMSHDCEEASQLPRGTRRRCLQFEAAEIQKKCMRNSSNSWDPSRIPPNVCSPASPMQPEDLNILSQEESNSFSTDKPVVKLSHASSRLQFCSAETSEIYTSNVENTVQNRGNSPVAAPISLGIGLHLNNIGKDVGIGSGVQGEKLFPGQSFHLPGNSKALLVQSSSVVNFSAKGNVSADSPMSFSAPDAELDQQRCQALVVRNSSSNIKASLHEIKSLDHSQHLSLGQALVPYEKQMLAGHDTGKFEELNQTSPKKKRHRATPIVENEGCKRCNCKKSKCLKLYCECFAAGVYCAEPCTCQECFNKPEYEDTVLGTRQQIESRNPLAFAPKVVQRITESPQNSGEDGNWTTPASARHKRGCNCKKSLCLKKYCECYQAGVGCSEGCRCEGCKNIFGKKEGCSGITGLEHRKAEEERWVKEVPRKVEVRRDLLHPEANRDMLRKEHSHSDLSPPTPFVQGCSLGKDVPKIQYPSRRHLTSSSPESESSALCSFGKSPKSPGTSNINVSFARARDGFGTQSRELDCHMAAKFDHFSPRWEGYADLYDISPSAHYHHSGSGASASSDSTYYHKGVHAPVTHGNIHLSGGAPLKWRSSPVTPAAHIGGTKFVIEPDKDRGLCNTPEDETPDILKETHSPTKAVKVSSPNQKRVSPPHNRLKELRSSSSPVKSGRKFILQSVPPFPSLTPYSEPKGSEK</sequence>
<feature type="domain" description="CRC" evidence="5">
    <location>
        <begin position="622"/>
        <end position="749"/>
    </location>
</feature>
<evidence type="ECO:0000256" key="2">
    <source>
        <dbReference type="ARBA" id="ARBA00007267"/>
    </source>
</evidence>
<feature type="region of interest" description="Disordered" evidence="4">
    <location>
        <begin position="827"/>
        <end position="858"/>
    </location>
</feature>
<feature type="compositionally biased region" description="Polar residues" evidence="4">
    <location>
        <begin position="96"/>
        <end position="126"/>
    </location>
</feature>
<feature type="region of interest" description="Disordered" evidence="4">
    <location>
        <begin position="154"/>
        <end position="173"/>
    </location>
</feature>
<evidence type="ECO:0000256" key="3">
    <source>
        <dbReference type="ARBA" id="ARBA00023242"/>
    </source>
</evidence>
<feature type="region of interest" description="Disordered" evidence="4">
    <location>
        <begin position="42"/>
        <end position="126"/>
    </location>
</feature>
<dbReference type="PROSITE" id="PS51634">
    <property type="entry name" value="CRC"/>
    <property type="match status" value="1"/>
</dbReference>
<dbReference type="Proteomes" id="UP000825729">
    <property type="component" value="Unassembled WGS sequence"/>
</dbReference>
<dbReference type="InterPro" id="IPR005172">
    <property type="entry name" value="CRC"/>
</dbReference>
<dbReference type="EMBL" id="JAINDJ010000002">
    <property type="protein sequence ID" value="KAG9459699.1"/>
    <property type="molecule type" value="Genomic_DNA"/>
</dbReference>
<dbReference type="PANTHER" id="PTHR46159">
    <property type="entry name" value="PROTEIN TESMIN/TSO1-LIKE CXC 2"/>
    <property type="match status" value="1"/>
</dbReference>
<proteinExistence type="inferred from homology"/>
<keyword evidence="7" id="KW-1185">Reference proteome</keyword>
<feature type="region of interest" description="Disordered" evidence="4">
    <location>
        <begin position="974"/>
        <end position="1047"/>
    </location>
</feature>
<evidence type="ECO:0000313" key="6">
    <source>
        <dbReference type="EMBL" id="KAG9459699.1"/>
    </source>
</evidence>
<gene>
    <name evidence="6" type="ORF">H6P81_004207</name>
</gene>
<comment type="subcellular location">
    <subcellularLocation>
        <location evidence="1">Nucleus</location>
    </subcellularLocation>
</comment>
<keyword evidence="3" id="KW-0539">Nucleus</keyword>
<evidence type="ECO:0000313" key="7">
    <source>
        <dbReference type="Proteomes" id="UP000825729"/>
    </source>
</evidence>
<dbReference type="GO" id="GO:0005634">
    <property type="term" value="C:nucleus"/>
    <property type="evidence" value="ECO:0007669"/>
    <property type="project" value="UniProtKB-SubCell"/>
</dbReference>
<dbReference type="SMART" id="SM01114">
    <property type="entry name" value="CXC"/>
    <property type="match status" value="2"/>
</dbReference>
<dbReference type="InterPro" id="IPR033467">
    <property type="entry name" value="Tesmin/TSO1-like_CXC"/>
</dbReference>
<evidence type="ECO:0000256" key="4">
    <source>
        <dbReference type="SAM" id="MobiDB-lite"/>
    </source>
</evidence>
<protein>
    <recommendedName>
        <fullName evidence="5">CRC domain-containing protein</fullName>
    </recommendedName>
</protein>
<organism evidence="6 7">
    <name type="scientific">Aristolochia fimbriata</name>
    <name type="common">White veined hardy Dutchman's pipe vine</name>
    <dbReference type="NCBI Taxonomy" id="158543"/>
    <lineage>
        <taxon>Eukaryota</taxon>
        <taxon>Viridiplantae</taxon>
        <taxon>Streptophyta</taxon>
        <taxon>Embryophyta</taxon>
        <taxon>Tracheophyta</taxon>
        <taxon>Spermatophyta</taxon>
        <taxon>Magnoliopsida</taxon>
        <taxon>Magnoliidae</taxon>
        <taxon>Piperales</taxon>
        <taxon>Aristolochiaceae</taxon>
        <taxon>Aristolochia</taxon>
    </lineage>
</organism>
<accession>A0AAV7FGK9</accession>
<dbReference type="Pfam" id="PF03638">
    <property type="entry name" value="TCR"/>
    <property type="match status" value="2"/>
</dbReference>
<dbReference type="PANTHER" id="PTHR46159:SF6">
    <property type="entry name" value="OS12G0605300 PROTEIN"/>
    <property type="match status" value="1"/>
</dbReference>
<reference evidence="6 7" key="1">
    <citation type="submission" date="2021-07" db="EMBL/GenBank/DDBJ databases">
        <title>The Aristolochia fimbriata genome: insights into angiosperm evolution, floral development and chemical biosynthesis.</title>
        <authorList>
            <person name="Jiao Y."/>
        </authorList>
    </citation>
    <scope>NUCLEOTIDE SEQUENCE [LARGE SCALE GENOMIC DNA]</scope>
    <source>
        <strain evidence="6">IBCAS-2021</strain>
        <tissue evidence="6">Leaf</tissue>
    </source>
</reference>
<evidence type="ECO:0000259" key="5">
    <source>
        <dbReference type="PROSITE" id="PS51634"/>
    </source>
</evidence>
<dbReference type="GO" id="GO:0003700">
    <property type="term" value="F:DNA-binding transcription factor activity"/>
    <property type="evidence" value="ECO:0007669"/>
    <property type="project" value="InterPro"/>
</dbReference>
<comment type="similarity">
    <text evidence="2">Belongs to the lin-54 family.</text>
</comment>
<dbReference type="AlphaFoldDB" id="A0AAV7FGK9"/>
<comment type="caution">
    <text evidence="6">The sequence shown here is derived from an EMBL/GenBank/DDBJ whole genome shotgun (WGS) entry which is preliminary data.</text>
</comment>
<feature type="region of interest" description="Disordered" evidence="4">
    <location>
        <begin position="1"/>
        <end position="22"/>
    </location>
</feature>